<evidence type="ECO:0000313" key="2">
    <source>
        <dbReference type="Proteomes" id="UP000295684"/>
    </source>
</evidence>
<organism evidence="1 2">
    <name type="scientific">Pedobacter psychrotolerans</name>
    <dbReference type="NCBI Taxonomy" id="1843235"/>
    <lineage>
        <taxon>Bacteria</taxon>
        <taxon>Pseudomonadati</taxon>
        <taxon>Bacteroidota</taxon>
        <taxon>Sphingobacteriia</taxon>
        <taxon>Sphingobacteriales</taxon>
        <taxon>Sphingobacteriaceae</taxon>
        <taxon>Pedobacter</taxon>
    </lineage>
</organism>
<gene>
    <name evidence="1" type="ORF">EV200_11342</name>
</gene>
<comment type="caution">
    <text evidence="1">The sequence shown here is derived from an EMBL/GenBank/DDBJ whole genome shotgun (WGS) entry which is preliminary data.</text>
</comment>
<name>A0A4V2RY61_9SPHI</name>
<sequence length="124" mass="13945">MPLTLRKLNHPAFQASLLKKRRGVAIAITYRSVSPIEIKLNYRLVSHRPKLSFSFNKYFLSPFPFQVKGAARRIGGSTSLHLVLSFRAQRRIPAFLTTSICWAPTLFQSPAAKIEPPRLSGTPP</sequence>
<dbReference type="Proteomes" id="UP000295684">
    <property type="component" value="Unassembled WGS sequence"/>
</dbReference>
<dbReference type="AlphaFoldDB" id="A0A4V2RY61"/>
<evidence type="ECO:0000313" key="1">
    <source>
        <dbReference type="EMBL" id="TCO17770.1"/>
    </source>
</evidence>
<dbReference type="EMBL" id="SLWO01000013">
    <property type="protein sequence ID" value="TCO17770.1"/>
    <property type="molecule type" value="Genomic_DNA"/>
</dbReference>
<proteinExistence type="predicted"/>
<reference evidence="1 2" key="1">
    <citation type="submission" date="2019-03" db="EMBL/GenBank/DDBJ databases">
        <title>Genomic Encyclopedia of Type Strains, Phase IV (KMG-IV): sequencing the most valuable type-strain genomes for metagenomic binning, comparative biology and taxonomic classification.</title>
        <authorList>
            <person name="Goeker M."/>
        </authorList>
    </citation>
    <scope>NUCLEOTIDE SEQUENCE [LARGE SCALE GENOMIC DNA]</scope>
    <source>
        <strain evidence="1 2">DSM 103236</strain>
    </source>
</reference>
<accession>A0A4V2RY61</accession>
<protein>
    <submittedName>
        <fullName evidence="1">Uncharacterized protein</fullName>
    </submittedName>
</protein>